<dbReference type="GO" id="GO:0005886">
    <property type="term" value="C:plasma membrane"/>
    <property type="evidence" value="ECO:0007669"/>
    <property type="project" value="TreeGrafter"/>
</dbReference>
<feature type="transmembrane region" description="Helical" evidence="5">
    <location>
        <begin position="237"/>
        <end position="257"/>
    </location>
</feature>
<dbReference type="Pfam" id="PF03595">
    <property type="entry name" value="SLAC1"/>
    <property type="match status" value="1"/>
</dbReference>
<dbReference type="PANTHER" id="PTHR37955">
    <property type="entry name" value="TELLURITE RESISTANCE PROTEIN TEHA"/>
    <property type="match status" value="1"/>
</dbReference>
<organism evidence="6 7">
    <name type="scientific">Blautia producta</name>
    <dbReference type="NCBI Taxonomy" id="33035"/>
    <lineage>
        <taxon>Bacteria</taxon>
        <taxon>Bacillati</taxon>
        <taxon>Bacillota</taxon>
        <taxon>Clostridia</taxon>
        <taxon>Lachnospirales</taxon>
        <taxon>Lachnospiraceae</taxon>
        <taxon>Blautia</taxon>
    </lineage>
</organism>
<dbReference type="RefSeq" id="WP_130180861.1">
    <property type="nucleotide sequence ID" value="NZ_CP035945.1"/>
</dbReference>
<dbReference type="InterPro" id="IPR004695">
    <property type="entry name" value="SLAC1/Mae1/Ssu1/TehA"/>
</dbReference>
<dbReference type="InterPro" id="IPR052951">
    <property type="entry name" value="Tellurite_res_ion_channel"/>
</dbReference>
<feature type="transmembrane region" description="Helical" evidence="5">
    <location>
        <begin position="156"/>
        <end position="176"/>
    </location>
</feature>
<evidence type="ECO:0008006" key="8">
    <source>
        <dbReference type="Google" id="ProtNLM"/>
    </source>
</evidence>
<dbReference type="AlphaFoldDB" id="A0A4P6LWG5"/>
<evidence type="ECO:0000256" key="3">
    <source>
        <dbReference type="ARBA" id="ARBA00022989"/>
    </source>
</evidence>
<name>A0A4P6LWG5_9FIRM</name>
<evidence type="ECO:0000256" key="5">
    <source>
        <dbReference type="SAM" id="Phobius"/>
    </source>
</evidence>
<dbReference type="PANTHER" id="PTHR37955:SF1">
    <property type="entry name" value="DEP DOMAIN-CONTAINING PROTEIN"/>
    <property type="match status" value="1"/>
</dbReference>
<accession>A0A4P6LWG5</accession>
<dbReference type="Proteomes" id="UP000289794">
    <property type="component" value="Chromosome"/>
</dbReference>
<dbReference type="KEGG" id="bpro:PMF13cell1_02408"/>
<evidence type="ECO:0000256" key="1">
    <source>
        <dbReference type="ARBA" id="ARBA00004141"/>
    </source>
</evidence>
<feature type="transmembrane region" description="Helical" evidence="5">
    <location>
        <begin position="130"/>
        <end position="150"/>
    </location>
</feature>
<reference evidence="6 7" key="1">
    <citation type="submission" date="2019-01" db="EMBL/GenBank/DDBJ databases">
        <title>PMF-metabolizing Aryl O-demethylase.</title>
        <authorList>
            <person name="Kim M."/>
        </authorList>
    </citation>
    <scope>NUCLEOTIDE SEQUENCE [LARGE SCALE GENOMIC DNA]</scope>
    <source>
        <strain evidence="6 7">PMF1</strain>
    </source>
</reference>
<dbReference type="CDD" id="cd09325">
    <property type="entry name" value="TDT_C4-dicarb_trans"/>
    <property type="match status" value="1"/>
</dbReference>
<feature type="transmembrane region" description="Helical" evidence="5">
    <location>
        <begin position="97"/>
        <end position="118"/>
    </location>
</feature>
<dbReference type="Gene3D" id="1.50.10.150">
    <property type="entry name" value="Voltage-dependent anion channel"/>
    <property type="match status" value="1"/>
</dbReference>
<comment type="subcellular location">
    <subcellularLocation>
        <location evidence="1">Membrane</location>
        <topology evidence="1">Multi-pass membrane protein</topology>
    </subcellularLocation>
</comment>
<feature type="transmembrane region" description="Helical" evidence="5">
    <location>
        <begin position="36"/>
        <end position="53"/>
    </location>
</feature>
<evidence type="ECO:0000313" key="7">
    <source>
        <dbReference type="Proteomes" id="UP000289794"/>
    </source>
</evidence>
<evidence type="ECO:0000256" key="2">
    <source>
        <dbReference type="ARBA" id="ARBA00022692"/>
    </source>
</evidence>
<sequence>MNRLEKLPVPILPTFVGALTLSNVYAGFGYSWLRHFMMWTAAVVLICYIVKLVRFPKTCLEEYKAVVPGSLYAGASMVTMILGSYFFELGFSGGKIIWGAGLVIHGVHILVFTVRNIFMKRDINTFVPSWFVTYNGIMVSCVTGAAMNAGKVLTVVTYYGIAVYVLLMPFMIWRLMKVEVKPAVYHTMAVLLAPCSLCVVSVLNILENPNYLLLTFLYFCVLASLLFIIIKLPAFFSFPFAPGFAGMTFPMAIGIVASSKMGAFLTARGQEALGNAVTQLAGFQTFLTTMIIGYVLLRFLMMFMRIDMKQVS</sequence>
<feature type="transmembrane region" description="Helical" evidence="5">
    <location>
        <begin position="277"/>
        <end position="300"/>
    </location>
</feature>
<feature type="transmembrane region" description="Helical" evidence="5">
    <location>
        <begin position="65"/>
        <end position="85"/>
    </location>
</feature>
<keyword evidence="3 5" id="KW-1133">Transmembrane helix</keyword>
<gene>
    <name evidence="6" type="ORF">PMF13cell1_02408</name>
</gene>
<evidence type="ECO:0000313" key="6">
    <source>
        <dbReference type="EMBL" id="QBE96861.1"/>
    </source>
</evidence>
<feature type="transmembrane region" description="Helical" evidence="5">
    <location>
        <begin position="183"/>
        <end position="205"/>
    </location>
</feature>
<protein>
    <recommendedName>
        <fullName evidence="8">Transporter</fullName>
    </recommendedName>
</protein>
<keyword evidence="2 5" id="KW-0812">Transmembrane</keyword>
<proteinExistence type="predicted"/>
<feature type="transmembrane region" description="Helical" evidence="5">
    <location>
        <begin position="211"/>
        <end position="230"/>
    </location>
</feature>
<dbReference type="GO" id="GO:0046583">
    <property type="term" value="F:monoatomic cation efflux transmembrane transporter activity"/>
    <property type="evidence" value="ECO:0007669"/>
    <property type="project" value="TreeGrafter"/>
</dbReference>
<dbReference type="InterPro" id="IPR038665">
    <property type="entry name" value="Voltage-dep_anion_channel_sf"/>
</dbReference>
<dbReference type="EMBL" id="CP035945">
    <property type="protein sequence ID" value="QBE96861.1"/>
    <property type="molecule type" value="Genomic_DNA"/>
</dbReference>
<keyword evidence="4 5" id="KW-0472">Membrane</keyword>
<evidence type="ECO:0000256" key="4">
    <source>
        <dbReference type="ARBA" id="ARBA00023136"/>
    </source>
</evidence>